<sequence length="230" mass="25606">MQLVALALLSSSRQAFGQFLDGLSKLNPDKIAHSLGDVNPSKVAEALQDAKIPQSVRAITPEKAVKAIESASTAKVADVVAVLKDTSVKNATKAVGDSLQEAAHRLNTTHPGRVGETIRETHQRTQDLAEALRQSLPKDVVHELQHADPKKVEKAIETVDWWSTHWQWVFLAFCLLTFSCVGIWYVYRTLWSSPRSPTLLVDSEINMWVRPGGGRQWEPPSAEEQCFRQF</sequence>
<gene>
    <name evidence="2" type="ORF">ACAT0790_LOCUS42768</name>
</gene>
<keyword evidence="1" id="KW-1133">Transmembrane helix</keyword>
<name>A0A7S1RGN7_ALECA</name>
<keyword evidence="1" id="KW-0472">Membrane</keyword>
<organism evidence="2">
    <name type="scientific">Alexandrium catenella</name>
    <name type="common">Red tide dinoflagellate</name>
    <name type="synonym">Gonyaulax catenella</name>
    <dbReference type="NCBI Taxonomy" id="2925"/>
    <lineage>
        <taxon>Eukaryota</taxon>
        <taxon>Sar</taxon>
        <taxon>Alveolata</taxon>
        <taxon>Dinophyceae</taxon>
        <taxon>Gonyaulacales</taxon>
        <taxon>Pyrocystaceae</taxon>
        <taxon>Alexandrium</taxon>
    </lineage>
</organism>
<dbReference type="EMBL" id="HBGE01071364">
    <property type="protein sequence ID" value="CAD9166000.1"/>
    <property type="molecule type" value="Transcribed_RNA"/>
</dbReference>
<dbReference type="AlphaFoldDB" id="A0A7S1RGN7"/>
<reference evidence="2" key="1">
    <citation type="submission" date="2021-01" db="EMBL/GenBank/DDBJ databases">
        <authorList>
            <person name="Corre E."/>
            <person name="Pelletier E."/>
            <person name="Niang G."/>
            <person name="Scheremetjew M."/>
            <person name="Finn R."/>
            <person name="Kale V."/>
            <person name="Holt S."/>
            <person name="Cochrane G."/>
            <person name="Meng A."/>
            <person name="Brown T."/>
            <person name="Cohen L."/>
        </authorList>
    </citation>
    <scope>NUCLEOTIDE SEQUENCE</scope>
    <source>
        <strain evidence="2">OF101</strain>
    </source>
</reference>
<protein>
    <submittedName>
        <fullName evidence="2">Uncharacterized protein</fullName>
    </submittedName>
</protein>
<keyword evidence="1" id="KW-0812">Transmembrane</keyword>
<evidence type="ECO:0000256" key="1">
    <source>
        <dbReference type="SAM" id="Phobius"/>
    </source>
</evidence>
<feature type="transmembrane region" description="Helical" evidence="1">
    <location>
        <begin position="166"/>
        <end position="187"/>
    </location>
</feature>
<accession>A0A7S1RGN7</accession>
<proteinExistence type="predicted"/>
<evidence type="ECO:0000313" key="2">
    <source>
        <dbReference type="EMBL" id="CAD9166000.1"/>
    </source>
</evidence>